<dbReference type="InterPro" id="IPR001910">
    <property type="entry name" value="Inosine/uridine_hydrolase_dom"/>
</dbReference>
<evidence type="ECO:0000313" key="4">
    <source>
        <dbReference type="EMBL" id="BDZ76538.1"/>
    </source>
</evidence>
<sequence length="353" mass="39881">MNFPKISEEERRKMLAPPAGKVRMVLDTDTYNEIDDQFALSYALMSPERLQVEAVYAAPFSSGFFDRLLAKKTDQVTVPMTSDLKEGLEQSYQEIIKIFGMLEMDPAGKVFRGSEHYMTEKDVPVESDAARDLIKRVKESDETLYVVAIGEITNIASAILMEPEIIKKIVIVWLGGQPLYWPHTLEFNLGQDILASQVIFDSGVPLVLVPCMTVASHLTTTEAELAAKLKGKSKVGTYLADMVISQLSPEAADNMLSLFRLTYLQEVDDYDKFMKEDIPFHGMAPSRIIWDISTIGYMINPHWCPSTLVEAPYLTDDVRWKAGEKRHSIRVCNFVYRDGIFGDMFEKLGRAPK</sequence>
<name>A0ABN6YTP1_9FIRM</name>
<dbReference type="EMBL" id="AP027742">
    <property type="protein sequence ID" value="BDZ76538.1"/>
    <property type="molecule type" value="Genomic_DNA"/>
</dbReference>
<dbReference type="Pfam" id="PF01156">
    <property type="entry name" value="IU_nuc_hydro"/>
    <property type="match status" value="1"/>
</dbReference>
<dbReference type="RefSeq" id="WP_316266250.1">
    <property type="nucleotide sequence ID" value="NZ_AP027742.1"/>
</dbReference>
<dbReference type="Proteomes" id="UP001305815">
    <property type="component" value="Chromosome"/>
</dbReference>
<keyword evidence="2" id="KW-0326">Glycosidase</keyword>
<dbReference type="SUPFAM" id="SSF53590">
    <property type="entry name" value="Nucleoside hydrolase"/>
    <property type="match status" value="1"/>
</dbReference>
<protein>
    <recommendedName>
        <fullName evidence="3">Inosine/uridine-preferring nucleoside hydrolase domain-containing protein</fullName>
    </recommendedName>
</protein>
<proteinExistence type="predicted"/>
<dbReference type="PANTHER" id="PTHR12304">
    <property type="entry name" value="INOSINE-URIDINE PREFERRING NUCLEOSIDE HYDROLASE"/>
    <property type="match status" value="1"/>
</dbReference>
<dbReference type="Gene3D" id="3.90.245.10">
    <property type="entry name" value="Ribonucleoside hydrolase-like"/>
    <property type="match status" value="1"/>
</dbReference>
<feature type="domain" description="Inosine/uridine-preferring nucleoside hydrolase" evidence="3">
    <location>
        <begin position="25"/>
        <end position="304"/>
    </location>
</feature>
<gene>
    <name evidence="4" type="ORF">Lac1_07210</name>
</gene>
<dbReference type="PANTHER" id="PTHR12304:SF4">
    <property type="entry name" value="URIDINE NUCLEOSIDASE"/>
    <property type="match status" value="1"/>
</dbReference>
<evidence type="ECO:0000256" key="1">
    <source>
        <dbReference type="ARBA" id="ARBA00022801"/>
    </source>
</evidence>
<accession>A0ABN6YTP1</accession>
<reference evidence="5" key="1">
    <citation type="journal article" date="2023" name="Int. J. Syst. Evol. Microbiol.">
        <title>Claveliimonas bilis gen. nov., sp. nov., deoxycholic acid-producing bacteria isolated from human faeces, and reclassification of Sellimonas monacensis Zenner et al. 2021 as Claveliimonas monacensis comb. nov.</title>
        <authorList>
            <person name="Hisatomi A."/>
            <person name="Kastawa N.W.E.P.G."/>
            <person name="Song I."/>
            <person name="Ohkuma M."/>
            <person name="Fukiya S."/>
            <person name="Sakamoto M."/>
        </authorList>
    </citation>
    <scope>NUCLEOTIDE SEQUENCE [LARGE SCALE GENOMIC DNA]</scope>
    <source>
        <strain evidence="5">12BBH14</strain>
    </source>
</reference>
<evidence type="ECO:0000256" key="2">
    <source>
        <dbReference type="ARBA" id="ARBA00023295"/>
    </source>
</evidence>
<keyword evidence="1" id="KW-0378">Hydrolase</keyword>
<dbReference type="InterPro" id="IPR036452">
    <property type="entry name" value="Ribo_hydro-like"/>
</dbReference>
<organism evidence="4 5">
    <name type="scientific">Claveliimonas bilis</name>
    <dbReference type="NCBI Taxonomy" id="3028070"/>
    <lineage>
        <taxon>Bacteria</taxon>
        <taxon>Bacillati</taxon>
        <taxon>Bacillota</taxon>
        <taxon>Clostridia</taxon>
        <taxon>Lachnospirales</taxon>
        <taxon>Lachnospiraceae</taxon>
        <taxon>Claveliimonas</taxon>
    </lineage>
</organism>
<evidence type="ECO:0000259" key="3">
    <source>
        <dbReference type="Pfam" id="PF01156"/>
    </source>
</evidence>
<evidence type="ECO:0000313" key="5">
    <source>
        <dbReference type="Proteomes" id="UP001305815"/>
    </source>
</evidence>
<keyword evidence="5" id="KW-1185">Reference proteome</keyword>
<dbReference type="InterPro" id="IPR023186">
    <property type="entry name" value="IUNH"/>
</dbReference>